<sequence length="237" mass="26729">MKISWKNKQKPGNKRPLPLISPNLPFDSAEEEEKEEEEVEVNDNKKTSDGIEGSIEEQNKKKKLRNQTDHHKSLISSSSSAAVPFRNLVEDLHLSQSFQAQGNKLAEDGRYKEALTKWEAALTLTPERAVLHEQKAQILLEIGETWNALKAATRATELDPWWAEAWITLARTQLNFGEPDASIESLDRALAIQPDSKEAQDDRVTALHLVKRRKQLHESGLSKTDIRYTVGDRAGTS</sequence>
<evidence type="ECO:0008006" key="5">
    <source>
        <dbReference type="Google" id="ProtNLM"/>
    </source>
</evidence>
<reference evidence="3" key="1">
    <citation type="submission" date="2022-03" db="EMBL/GenBank/DDBJ databases">
        <title>A functionally conserved STORR gene fusion in Papaver species that diverged 16.8 million years ago.</title>
        <authorList>
            <person name="Catania T."/>
        </authorList>
    </citation>
    <scope>NUCLEOTIDE SEQUENCE</scope>
    <source>
        <strain evidence="3">S-191538</strain>
    </source>
</reference>
<dbReference type="Proteomes" id="UP001177140">
    <property type="component" value="Unassembled WGS sequence"/>
</dbReference>
<evidence type="ECO:0000313" key="3">
    <source>
        <dbReference type="EMBL" id="MCL7027651.1"/>
    </source>
</evidence>
<dbReference type="InterPro" id="IPR052658">
    <property type="entry name" value="TPR-containing"/>
</dbReference>
<accession>A0AA41V1T1</accession>
<dbReference type="EMBL" id="JAJJMA010070648">
    <property type="protein sequence ID" value="MCL7027651.1"/>
    <property type="molecule type" value="Genomic_DNA"/>
</dbReference>
<feature type="repeat" description="TPR" evidence="1">
    <location>
        <begin position="95"/>
        <end position="128"/>
    </location>
</feature>
<dbReference type="PROSITE" id="PS50005">
    <property type="entry name" value="TPR"/>
    <property type="match status" value="2"/>
</dbReference>
<dbReference type="InterPro" id="IPR011990">
    <property type="entry name" value="TPR-like_helical_dom_sf"/>
</dbReference>
<evidence type="ECO:0000256" key="2">
    <source>
        <dbReference type="SAM" id="MobiDB-lite"/>
    </source>
</evidence>
<dbReference type="Gene3D" id="1.25.40.10">
    <property type="entry name" value="Tetratricopeptide repeat domain"/>
    <property type="match status" value="1"/>
</dbReference>
<dbReference type="InterPro" id="IPR019734">
    <property type="entry name" value="TPR_rpt"/>
</dbReference>
<dbReference type="PANTHER" id="PTHR15544">
    <property type="entry name" value="OSMOSIS RESPONSIVE FACTOR"/>
    <property type="match status" value="1"/>
</dbReference>
<dbReference type="Pfam" id="PF14559">
    <property type="entry name" value="TPR_19"/>
    <property type="match status" value="1"/>
</dbReference>
<comment type="caution">
    <text evidence="3">The sequence shown here is derived from an EMBL/GenBank/DDBJ whole genome shotgun (WGS) entry which is preliminary data.</text>
</comment>
<keyword evidence="1" id="KW-0802">TPR repeat</keyword>
<evidence type="ECO:0000256" key="1">
    <source>
        <dbReference type="PROSITE-ProRule" id="PRU00339"/>
    </source>
</evidence>
<dbReference type="PANTHER" id="PTHR15544:SF0">
    <property type="entry name" value="TETRATRICOPEPTIDE REPEAT PROTEIN 33"/>
    <property type="match status" value="1"/>
</dbReference>
<protein>
    <recommendedName>
        <fullName evidence="5">Tetratricopeptide repeat protein 33</fullName>
    </recommendedName>
</protein>
<gene>
    <name evidence="3" type="ORF">MKW94_024367</name>
</gene>
<feature type="compositionally biased region" description="Basic residues" evidence="2">
    <location>
        <begin position="1"/>
        <end position="13"/>
    </location>
</feature>
<dbReference type="SMART" id="SM00028">
    <property type="entry name" value="TPR"/>
    <property type="match status" value="3"/>
</dbReference>
<proteinExistence type="predicted"/>
<dbReference type="SUPFAM" id="SSF48452">
    <property type="entry name" value="TPR-like"/>
    <property type="match status" value="1"/>
</dbReference>
<feature type="region of interest" description="Disordered" evidence="2">
    <location>
        <begin position="1"/>
        <end position="77"/>
    </location>
</feature>
<dbReference type="AlphaFoldDB" id="A0AA41V1T1"/>
<keyword evidence="4" id="KW-1185">Reference proteome</keyword>
<organism evidence="3 4">
    <name type="scientific">Papaver nudicaule</name>
    <name type="common">Iceland poppy</name>
    <dbReference type="NCBI Taxonomy" id="74823"/>
    <lineage>
        <taxon>Eukaryota</taxon>
        <taxon>Viridiplantae</taxon>
        <taxon>Streptophyta</taxon>
        <taxon>Embryophyta</taxon>
        <taxon>Tracheophyta</taxon>
        <taxon>Spermatophyta</taxon>
        <taxon>Magnoliopsida</taxon>
        <taxon>Ranunculales</taxon>
        <taxon>Papaveraceae</taxon>
        <taxon>Papaveroideae</taxon>
        <taxon>Papaver</taxon>
    </lineage>
</organism>
<name>A0AA41V1T1_PAPNU</name>
<feature type="compositionally biased region" description="Acidic residues" evidence="2">
    <location>
        <begin position="28"/>
        <end position="41"/>
    </location>
</feature>
<feature type="repeat" description="TPR" evidence="1">
    <location>
        <begin position="163"/>
        <end position="196"/>
    </location>
</feature>
<evidence type="ECO:0000313" key="4">
    <source>
        <dbReference type="Proteomes" id="UP001177140"/>
    </source>
</evidence>